<comment type="caution">
    <text evidence="1">The sequence shown here is derived from an EMBL/GenBank/DDBJ whole genome shotgun (WGS) entry which is preliminary data.</text>
</comment>
<reference evidence="1" key="1">
    <citation type="journal article" date="2021" name="Open Biol.">
        <title>Shared evolutionary footprints suggest mitochondrial oxidative damage underlies multiple complex I losses in fungi.</title>
        <authorList>
            <person name="Schikora-Tamarit M.A."/>
            <person name="Marcet-Houben M."/>
            <person name="Nosek J."/>
            <person name="Gabaldon T."/>
        </authorList>
    </citation>
    <scope>NUCLEOTIDE SEQUENCE</scope>
    <source>
        <strain evidence="1">CBS2887</strain>
    </source>
</reference>
<gene>
    <name evidence="1" type="ORF">WICPIJ_008048</name>
</gene>
<evidence type="ECO:0000313" key="2">
    <source>
        <dbReference type="Proteomes" id="UP000774326"/>
    </source>
</evidence>
<keyword evidence="2" id="KW-1185">Reference proteome</keyword>
<name>A0A9P8PZ05_WICPI</name>
<dbReference type="EMBL" id="JAEUBG010004644">
    <property type="protein sequence ID" value="KAH3680963.1"/>
    <property type="molecule type" value="Genomic_DNA"/>
</dbReference>
<protein>
    <submittedName>
        <fullName evidence="1">Uncharacterized protein</fullName>
    </submittedName>
</protein>
<evidence type="ECO:0000313" key="1">
    <source>
        <dbReference type="EMBL" id="KAH3680963.1"/>
    </source>
</evidence>
<sequence length="205" mass="21745">MISALLAVPGVVQPIDTAIDTVVAEMRMMALLMHGLLLMDVRRHKPANTTSTAAWCIARHTEPHTHAHVHAHVHVHAHAEMAETLMWDVMVHTQVGRSWSGGSGPWAEVAGVESVEVEPSTAAVCSEPKVCKKLTSKGCGGGGLDRNGQGRNRDGGPYVAPCGDGPLVEALVVVEVDGGQMDEACVVVMGKMESWRKKGMAGCLE</sequence>
<accession>A0A9P8PZ05</accession>
<dbReference type="AlphaFoldDB" id="A0A9P8PZ05"/>
<dbReference type="Proteomes" id="UP000774326">
    <property type="component" value="Unassembled WGS sequence"/>
</dbReference>
<organism evidence="1 2">
    <name type="scientific">Wickerhamomyces pijperi</name>
    <name type="common">Yeast</name>
    <name type="synonym">Pichia pijperi</name>
    <dbReference type="NCBI Taxonomy" id="599730"/>
    <lineage>
        <taxon>Eukaryota</taxon>
        <taxon>Fungi</taxon>
        <taxon>Dikarya</taxon>
        <taxon>Ascomycota</taxon>
        <taxon>Saccharomycotina</taxon>
        <taxon>Saccharomycetes</taxon>
        <taxon>Phaffomycetales</taxon>
        <taxon>Wickerhamomycetaceae</taxon>
        <taxon>Wickerhamomyces</taxon>
    </lineage>
</organism>
<proteinExistence type="predicted"/>
<reference evidence="1" key="2">
    <citation type="submission" date="2021-01" db="EMBL/GenBank/DDBJ databases">
        <authorList>
            <person name="Schikora-Tamarit M.A."/>
        </authorList>
    </citation>
    <scope>NUCLEOTIDE SEQUENCE</scope>
    <source>
        <strain evidence="1">CBS2887</strain>
    </source>
</reference>